<dbReference type="EMBL" id="LAZR01011345">
    <property type="protein sequence ID" value="KKM62208.1"/>
    <property type="molecule type" value="Genomic_DNA"/>
</dbReference>
<sequence length="262" mass="28523">MRTRADLQAWMREGCPITEPEPSAYNLGGPDHYRFSLRVLRDRGAVEVKCDRCEATGTGEEDSGFRPMRVVSGAQELVNGGTIKNAGPALGVACSWADRHSESYHGKAWRVINIGGVGREMQSWLQGGMLDETLLKDQPNDGYVFALDLSDSDHADVDEAVDMELSVPWQPASQVSSHSGANASPYITKKPPPPGRLPAPFTMSPGATASRAEMEMVSKLAQSLAQQEDDAFMGVKPKPTLHVPKRRGILGRAWDRVRGVKP</sequence>
<dbReference type="AlphaFoldDB" id="A0A0F9IXZ2"/>
<name>A0A0F9IXZ2_9ZZZZ</name>
<comment type="caution">
    <text evidence="1">The sequence shown here is derived from an EMBL/GenBank/DDBJ whole genome shotgun (WGS) entry which is preliminary data.</text>
</comment>
<organism evidence="1">
    <name type="scientific">marine sediment metagenome</name>
    <dbReference type="NCBI Taxonomy" id="412755"/>
    <lineage>
        <taxon>unclassified sequences</taxon>
        <taxon>metagenomes</taxon>
        <taxon>ecological metagenomes</taxon>
    </lineage>
</organism>
<gene>
    <name evidence="1" type="ORF">LCGC14_1524050</name>
</gene>
<proteinExistence type="predicted"/>
<accession>A0A0F9IXZ2</accession>
<reference evidence="1" key="1">
    <citation type="journal article" date="2015" name="Nature">
        <title>Complex archaea that bridge the gap between prokaryotes and eukaryotes.</title>
        <authorList>
            <person name="Spang A."/>
            <person name="Saw J.H."/>
            <person name="Jorgensen S.L."/>
            <person name="Zaremba-Niedzwiedzka K."/>
            <person name="Martijn J."/>
            <person name="Lind A.E."/>
            <person name="van Eijk R."/>
            <person name="Schleper C."/>
            <person name="Guy L."/>
            <person name="Ettema T.J."/>
        </authorList>
    </citation>
    <scope>NUCLEOTIDE SEQUENCE</scope>
</reference>
<protein>
    <submittedName>
        <fullName evidence="1">Uncharacterized protein</fullName>
    </submittedName>
</protein>
<evidence type="ECO:0000313" key="1">
    <source>
        <dbReference type="EMBL" id="KKM62208.1"/>
    </source>
</evidence>